<feature type="region of interest" description="Disordered" evidence="2">
    <location>
        <begin position="1383"/>
        <end position="1417"/>
    </location>
</feature>
<dbReference type="InterPro" id="IPR004087">
    <property type="entry name" value="KH_dom"/>
</dbReference>
<reference evidence="4" key="1">
    <citation type="journal article" date="2020" name="Fungal Divers.">
        <title>Resolving the Mortierellaceae phylogeny through synthesis of multi-gene phylogenetics and phylogenomics.</title>
        <authorList>
            <person name="Vandepol N."/>
            <person name="Liber J."/>
            <person name="Desiro A."/>
            <person name="Na H."/>
            <person name="Kennedy M."/>
            <person name="Barry K."/>
            <person name="Grigoriev I.V."/>
            <person name="Miller A.N."/>
            <person name="O'Donnell K."/>
            <person name="Stajich J.E."/>
            <person name="Bonito G."/>
        </authorList>
    </citation>
    <scope>NUCLEOTIDE SEQUENCE</scope>
    <source>
        <strain evidence="4">KOD948</strain>
    </source>
</reference>
<dbReference type="CDD" id="cd22453">
    <property type="entry name" value="KH-I_MUG60_like"/>
    <property type="match status" value="1"/>
</dbReference>
<dbReference type="SMART" id="SM00322">
    <property type="entry name" value="KH"/>
    <property type="match status" value="3"/>
</dbReference>
<dbReference type="InterPro" id="IPR004088">
    <property type="entry name" value="KH_dom_type_1"/>
</dbReference>
<feature type="region of interest" description="Disordered" evidence="2">
    <location>
        <begin position="1119"/>
        <end position="1288"/>
    </location>
</feature>
<dbReference type="InterPro" id="IPR056553">
    <property type="entry name" value="KH_Mug60-KHD4"/>
</dbReference>
<dbReference type="GO" id="GO:0003723">
    <property type="term" value="F:RNA binding"/>
    <property type="evidence" value="ECO:0007669"/>
    <property type="project" value="UniProtKB-UniRule"/>
</dbReference>
<dbReference type="SUPFAM" id="SSF54791">
    <property type="entry name" value="Eukaryotic type KH-domain (KH-domain type I)"/>
    <property type="match status" value="4"/>
</dbReference>
<evidence type="ECO:0000259" key="3">
    <source>
        <dbReference type="SMART" id="SM00322"/>
    </source>
</evidence>
<feature type="compositionally biased region" description="Polar residues" evidence="2">
    <location>
        <begin position="114"/>
        <end position="140"/>
    </location>
</feature>
<feature type="compositionally biased region" description="Low complexity" evidence="2">
    <location>
        <begin position="1123"/>
        <end position="1133"/>
    </location>
</feature>
<dbReference type="Gene3D" id="3.30.1370.10">
    <property type="entry name" value="K Homology domain, type 1"/>
    <property type="match status" value="3"/>
</dbReference>
<feature type="compositionally biased region" description="Polar residues" evidence="2">
    <location>
        <begin position="1168"/>
        <end position="1179"/>
    </location>
</feature>
<feature type="region of interest" description="Disordered" evidence="2">
    <location>
        <begin position="190"/>
        <end position="211"/>
    </location>
</feature>
<dbReference type="Pfam" id="PF24563">
    <property type="entry name" value="KH_Mug60-KHD4"/>
    <property type="match status" value="1"/>
</dbReference>
<dbReference type="EMBL" id="JAAAJA010000087">
    <property type="protein sequence ID" value="KAG0262874.1"/>
    <property type="molecule type" value="Genomic_DNA"/>
</dbReference>
<feature type="compositionally biased region" description="Polar residues" evidence="2">
    <location>
        <begin position="1333"/>
        <end position="1348"/>
    </location>
</feature>
<feature type="compositionally biased region" description="Polar residues" evidence="2">
    <location>
        <begin position="168"/>
        <end position="185"/>
    </location>
</feature>
<gene>
    <name evidence="4" type="ORF">BG011_009582</name>
</gene>
<feature type="compositionally biased region" description="Polar residues" evidence="2">
    <location>
        <begin position="1134"/>
        <end position="1144"/>
    </location>
</feature>
<evidence type="ECO:0000313" key="5">
    <source>
        <dbReference type="Proteomes" id="UP000726737"/>
    </source>
</evidence>
<feature type="compositionally biased region" description="Polar residues" evidence="2">
    <location>
        <begin position="994"/>
        <end position="1007"/>
    </location>
</feature>
<sequence length="1510" mass="162682">MAENTILSLCFPSPTPAQAGPVDKTITNAFQQLCVDIGHSHHCQVLLDVSLNNTPAKKRLSIETHQSVYNVTISGAYQNVILARGALMRNSPLKPKLTIKISKASISADAFSDPGSTPASHAISTATGGSATEDTESVTSGAVGAQIAPSSISSAAKSLASEAATPATDSVNSDTQGDVDTLPTANATSTLTEPAETSLSNHSRPVSSSSIPVLSTTTSFSSYFTVHPQFKAQVDQISASTKTTISLVSSQFHALPSTKSVVAAHARQEMVELHISGSWENAEAARLLLLVTIDALQPGIVQEKLQVELKYQNMIGGRKRQDVQGLMAKTRTNIYMASPFVQTVNKGGSPVDPRFNEIYITGEPAKVQIAKELLARSYTHAQAAAAACTRQVNIASRKLDWMLLNHRDKLRTIMIDNASFIAFPPLGASHPIIFVYSESRVNVERTIRTVMQLSSQFHSGSINLLSPVRDNLLAIPMNPPNALSPIANISKLVSQASGAEVEFRSSGFSIFGNEIQTRIAVQYLSDVDFIKTLHYEVKFSVELANEHREFISGKKNGKINRIMKATGAKIKFDPCNEYNFYVDLKTYHKRIIGVGGKNIQRIMKKYGVYVKFSNSEEFANLGGYFDNLDNVVARTPSKNAMNLDNLKHAVMELVNPKDKDFVHHSLSIPKDHHLALLSDHASALSELRDATNASVRFPEKETGSDIVWISGPEALIQQATSMLLSMVDEQYVYPVPFSEAMDRVLAKPEFKTDIMDRMKNEWNMTLVPPPVREVVAASNNEREHKTALNSDLKQAAADSTTPTTNCHHETSDSPKDSKDVDDENDEKLAKSLSNLTDSDDEGEDNEEEDHLFVFKYSRNNEDYLQNAKELLVQFLIDNQIEVYDDEIRVQRPRSDSFAEAFPHFNSKILSSVAGGELPTQAPAFLNYSLFENAGNAFESLNRAPGSGNVGQVTGVAGASSMVGSDIRALFSHGSSPGLPPLASSPPHWPEQHSRQLTSVSGSSSGINAATAASGPSFAPGHASSTQQQGSHSISYNRLTSLPIDPWASPGKQPQQHQQRQHSRSVSGYSGSLNQFRTPPPGMSNTGAGNSFYTPSVHSQQSQMFSPEGPYGSPMGYQTPVTTSSSHRYSSNNSPVQGGSNNLGNFTGMMGQQSPQHHHHLHHQPSPQRPMSGTSGSRENMQYLDDKIVPGSTFGPGYGPTLNSGSNRGQQHQTIYQQQQSGQAYPPASPFGQSIQYPQQRQRHSSHNSTASHHTMFLGPIGGGLGSTGGSVNSDEISTEDESDEPFDDMRNRHRSYHTHFQQQPFQGGNAGFSAHGSPSVHGNRRGSVPSMGSMYSNQQLYQSGSSQPATPPPNVVRLSNSSSDLYGRKSLVGAMARHSIGQQQPLGALGGPLPGINGTSDSTRNISSLSSGSTFGNNERDLLSSGLGGIIGGGTISHSGHYNTLAPSNYSSHASSSVHTNGSANTSHNESRLSGSMSLMGSSLSASAAPFLAESPLDRPGQHMVGGWDH</sequence>
<proteinExistence type="predicted"/>
<feature type="compositionally biased region" description="Polar residues" evidence="2">
    <location>
        <begin position="1065"/>
        <end position="1095"/>
    </location>
</feature>
<feature type="compositionally biased region" description="Low complexity" evidence="2">
    <location>
        <begin position="1209"/>
        <end position="1222"/>
    </location>
</feature>
<evidence type="ECO:0000256" key="1">
    <source>
        <dbReference type="PROSITE-ProRule" id="PRU00117"/>
    </source>
</evidence>
<keyword evidence="5" id="KW-1185">Reference proteome</keyword>
<feature type="compositionally biased region" description="Polar residues" evidence="2">
    <location>
        <begin position="1397"/>
        <end position="1417"/>
    </location>
</feature>
<feature type="region of interest" description="Disordered" evidence="2">
    <location>
        <begin position="973"/>
        <end position="1095"/>
    </location>
</feature>
<evidence type="ECO:0000256" key="2">
    <source>
        <dbReference type="SAM" id="MobiDB-lite"/>
    </source>
</evidence>
<feature type="region of interest" description="Disordered" evidence="2">
    <location>
        <begin position="1450"/>
        <end position="1478"/>
    </location>
</feature>
<feature type="compositionally biased region" description="Polar residues" evidence="2">
    <location>
        <begin position="787"/>
        <end position="805"/>
    </location>
</feature>
<dbReference type="CDD" id="cd00105">
    <property type="entry name" value="KH-I"/>
    <property type="match status" value="1"/>
</dbReference>
<feature type="region of interest" description="Disordered" evidence="2">
    <location>
        <begin position="166"/>
        <end position="185"/>
    </location>
</feature>
<feature type="domain" description="K Homology" evidence="3">
    <location>
        <begin position="299"/>
        <end position="379"/>
    </location>
</feature>
<feature type="compositionally biased region" description="Acidic residues" evidence="2">
    <location>
        <begin position="1276"/>
        <end position="1286"/>
    </location>
</feature>
<feature type="compositionally biased region" description="Polar residues" evidence="2">
    <location>
        <begin position="1022"/>
        <end position="1039"/>
    </location>
</feature>
<feature type="compositionally biased region" description="Basic and acidic residues" evidence="2">
    <location>
        <begin position="806"/>
        <end position="818"/>
    </location>
</feature>
<dbReference type="Proteomes" id="UP000726737">
    <property type="component" value="Unassembled WGS sequence"/>
</dbReference>
<dbReference type="PROSITE" id="PS50084">
    <property type="entry name" value="KH_TYPE_1"/>
    <property type="match status" value="1"/>
</dbReference>
<keyword evidence="1" id="KW-0694">RNA-binding</keyword>
<organism evidence="4 5">
    <name type="scientific">Mortierella polycephala</name>
    <dbReference type="NCBI Taxonomy" id="41804"/>
    <lineage>
        <taxon>Eukaryota</taxon>
        <taxon>Fungi</taxon>
        <taxon>Fungi incertae sedis</taxon>
        <taxon>Mucoromycota</taxon>
        <taxon>Mortierellomycotina</taxon>
        <taxon>Mortierellomycetes</taxon>
        <taxon>Mortierellales</taxon>
        <taxon>Mortierellaceae</taxon>
        <taxon>Mortierella</taxon>
    </lineage>
</organism>
<feature type="compositionally biased region" description="Gly residues" evidence="2">
    <location>
        <begin position="1259"/>
        <end position="1268"/>
    </location>
</feature>
<accession>A0A9P6U6N9</accession>
<feature type="compositionally biased region" description="Pro residues" evidence="2">
    <location>
        <begin position="977"/>
        <end position="988"/>
    </location>
</feature>
<feature type="region of interest" description="Disordered" evidence="2">
    <location>
        <begin position="1307"/>
        <end position="1361"/>
    </location>
</feature>
<feature type="region of interest" description="Disordered" evidence="2">
    <location>
        <begin position="110"/>
        <end position="142"/>
    </location>
</feature>
<protein>
    <recommendedName>
        <fullName evidence="3">K Homology domain-containing protein</fullName>
    </recommendedName>
</protein>
<evidence type="ECO:0000313" key="4">
    <source>
        <dbReference type="EMBL" id="KAG0262874.1"/>
    </source>
</evidence>
<feature type="domain" description="K Homology" evidence="3">
    <location>
        <begin position="660"/>
        <end position="728"/>
    </location>
</feature>
<feature type="region of interest" description="Disordered" evidence="2">
    <location>
        <begin position="779"/>
        <end position="826"/>
    </location>
</feature>
<dbReference type="Pfam" id="PF00013">
    <property type="entry name" value="KH_1"/>
    <property type="match status" value="2"/>
</dbReference>
<feature type="compositionally biased region" description="Polar residues" evidence="2">
    <location>
        <begin position="1230"/>
        <end position="1239"/>
    </location>
</feature>
<feature type="domain" description="K Homology" evidence="3">
    <location>
        <begin position="574"/>
        <end position="655"/>
    </location>
</feature>
<dbReference type="OrthoDB" id="271862at2759"/>
<dbReference type="InterPro" id="IPR036612">
    <property type="entry name" value="KH_dom_type_1_sf"/>
</dbReference>
<feature type="compositionally biased region" description="Low complexity" evidence="2">
    <location>
        <begin position="1450"/>
        <end position="1463"/>
    </location>
</feature>
<name>A0A9P6U6N9_9FUNG</name>
<comment type="caution">
    <text evidence="4">The sequence shown here is derived from an EMBL/GenBank/DDBJ whole genome shotgun (WGS) entry which is preliminary data.</text>
</comment>